<dbReference type="OrthoDB" id="9807749at2"/>
<sequence length="249" mass="25738">MSSPSFTLYPAIDILGGACVRLFKGDYDASTTYEADPRKVAERWLEAGGRFLHVVDLDAAKSGSPVNQGVIRDIVQLAGQVGASVQVGGGIRDEAAVAKWLEVGVSRCVLGTASLDTELMERLVRQFGGDNLVAGLDGRDGKLAVRGWIEQTEVRLVDIAARLSNLGVAHALVTDVQRDGTLGGPNLDLAKEVAGTGMAAIASGGVRNLEDVLAAQQAGLAGAIAGRSLYDGTLNLAAALKALGGNLEC</sequence>
<proteinExistence type="inferred from homology"/>
<dbReference type="GO" id="GO:0005737">
    <property type="term" value="C:cytoplasm"/>
    <property type="evidence" value="ECO:0007669"/>
    <property type="project" value="UniProtKB-SubCell"/>
</dbReference>
<organism evidence="15 16">
    <name type="scientific">Alicyclobacillus ferrooxydans</name>
    <dbReference type="NCBI Taxonomy" id="471514"/>
    <lineage>
        <taxon>Bacteria</taxon>
        <taxon>Bacillati</taxon>
        <taxon>Bacillota</taxon>
        <taxon>Bacilli</taxon>
        <taxon>Bacillales</taxon>
        <taxon>Alicyclobacillaceae</taxon>
        <taxon>Alicyclobacillus</taxon>
    </lineage>
</organism>
<evidence type="ECO:0000256" key="7">
    <source>
        <dbReference type="ARBA" id="ARBA00022490"/>
    </source>
</evidence>
<comment type="pathway">
    <text evidence="3 12 14">Amino-acid biosynthesis; L-histidine biosynthesis; L-histidine from 5-phospho-alpha-D-ribose 1-diphosphate: step 4/9.</text>
</comment>
<dbReference type="AlphaFoldDB" id="A0A0P9D313"/>
<dbReference type="PANTHER" id="PTHR43090">
    <property type="entry name" value="1-(5-PHOSPHORIBOSYL)-5-[(5-PHOSPHORIBOSYLAMINO)METHYLIDENEAMINO] IMIDAZOLE-4-CARBOXAMIDE ISOMERASE"/>
    <property type="match status" value="1"/>
</dbReference>
<protein>
    <recommendedName>
        <fullName evidence="6 12">1-(5-phosphoribosyl)-5-[(5-phosphoribosylamino)methylideneamino] imidazole-4-carboxamide isomerase</fullName>
        <ecNumber evidence="5 12">5.3.1.16</ecNumber>
    </recommendedName>
    <alternativeName>
        <fullName evidence="11 12">Phosphoribosylformimino-5-aminoimidazole carboxamide ribotide isomerase</fullName>
    </alternativeName>
</protein>
<dbReference type="GO" id="GO:0000105">
    <property type="term" value="P:L-histidine biosynthetic process"/>
    <property type="evidence" value="ECO:0007669"/>
    <property type="project" value="UniProtKB-UniRule"/>
</dbReference>
<evidence type="ECO:0000256" key="6">
    <source>
        <dbReference type="ARBA" id="ARBA00018464"/>
    </source>
</evidence>
<dbReference type="EMBL" id="LJCO01000044">
    <property type="protein sequence ID" value="KPV43897.1"/>
    <property type="molecule type" value="Genomic_DNA"/>
</dbReference>
<dbReference type="RefSeq" id="WP_054969023.1">
    <property type="nucleotide sequence ID" value="NZ_LJCO01000044.1"/>
</dbReference>
<evidence type="ECO:0000256" key="8">
    <source>
        <dbReference type="ARBA" id="ARBA00022605"/>
    </source>
</evidence>
<dbReference type="InterPro" id="IPR011060">
    <property type="entry name" value="RibuloseP-bd_barrel"/>
</dbReference>
<keyword evidence="9 12" id="KW-0368">Histidine biosynthesis</keyword>
<evidence type="ECO:0000256" key="10">
    <source>
        <dbReference type="ARBA" id="ARBA00023235"/>
    </source>
</evidence>
<evidence type="ECO:0000256" key="11">
    <source>
        <dbReference type="ARBA" id="ARBA00030547"/>
    </source>
</evidence>
<dbReference type="SUPFAM" id="SSF51366">
    <property type="entry name" value="Ribulose-phoshate binding barrel"/>
    <property type="match status" value="1"/>
</dbReference>
<dbReference type="Proteomes" id="UP000050482">
    <property type="component" value="Unassembled WGS sequence"/>
</dbReference>
<dbReference type="HAMAP" id="MF_01014">
    <property type="entry name" value="HisA"/>
    <property type="match status" value="1"/>
</dbReference>
<evidence type="ECO:0000256" key="3">
    <source>
        <dbReference type="ARBA" id="ARBA00005133"/>
    </source>
</evidence>
<evidence type="ECO:0000256" key="12">
    <source>
        <dbReference type="HAMAP-Rule" id="MF_01014"/>
    </source>
</evidence>
<evidence type="ECO:0000313" key="16">
    <source>
        <dbReference type="Proteomes" id="UP000050482"/>
    </source>
</evidence>
<dbReference type="NCBIfam" id="TIGR00007">
    <property type="entry name" value="1-(5-phosphoribosyl)-5-[(5-phosphoribosylamino)methylideneamino]imidazole-4-carboxamide isomerase"/>
    <property type="match status" value="1"/>
</dbReference>
<dbReference type="Pfam" id="PF00977">
    <property type="entry name" value="His_biosynth"/>
    <property type="match status" value="1"/>
</dbReference>
<name>A0A0P9D313_9BACL</name>
<dbReference type="PANTHER" id="PTHR43090:SF2">
    <property type="entry name" value="1-(5-PHOSPHORIBOSYL)-5-[(5-PHOSPHORIBOSYLAMINO)METHYLIDENEAMINO] IMIDAZOLE-4-CARBOXAMIDE ISOMERASE"/>
    <property type="match status" value="1"/>
</dbReference>
<comment type="caution">
    <text evidence="15">The sequence shown here is derived from an EMBL/GenBank/DDBJ whole genome shotgun (WGS) entry which is preliminary data.</text>
</comment>
<dbReference type="InterPro" id="IPR006062">
    <property type="entry name" value="His_biosynth"/>
</dbReference>
<dbReference type="InterPro" id="IPR044524">
    <property type="entry name" value="Isoase_HisA-like"/>
</dbReference>
<evidence type="ECO:0000256" key="5">
    <source>
        <dbReference type="ARBA" id="ARBA00012550"/>
    </source>
</evidence>
<evidence type="ECO:0000313" key="15">
    <source>
        <dbReference type="EMBL" id="KPV43897.1"/>
    </source>
</evidence>
<dbReference type="GO" id="GO:0000162">
    <property type="term" value="P:L-tryptophan biosynthetic process"/>
    <property type="evidence" value="ECO:0007669"/>
    <property type="project" value="TreeGrafter"/>
</dbReference>
<keyword evidence="10 12" id="KW-0413">Isomerase</keyword>
<feature type="active site" description="Proton acceptor" evidence="12">
    <location>
        <position position="13"/>
    </location>
</feature>
<keyword evidence="8 12" id="KW-0028">Amino-acid biosynthesis</keyword>
<evidence type="ECO:0000256" key="13">
    <source>
        <dbReference type="RuleBase" id="RU003657"/>
    </source>
</evidence>
<dbReference type="EC" id="5.3.1.16" evidence="5 12"/>
<dbReference type="Gene3D" id="3.20.20.70">
    <property type="entry name" value="Aldolase class I"/>
    <property type="match status" value="1"/>
</dbReference>
<evidence type="ECO:0000256" key="9">
    <source>
        <dbReference type="ARBA" id="ARBA00023102"/>
    </source>
</evidence>
<dbReference type="STRING" id="471514.AN477_10065"/>
<dbReference type="InterPro" id="IPR023016">
    <property type="entry name" value="HisA/PriA"/>
</dbReference>
<dbReference type="UniPathway" id="UPA00031">
    <property type="reaction ID" value="UER00009"/>
</dbReference>
<evidence type="ECO:0000256" key="14">
    <source>
        <dbReference type="RuleBase" id="RU003658"/>
    </source>
</evidence>
<dbReference type="FunFam" id="3.20.20.70:FF:000009">
    <property type="entry name" value="1-(5-phosphoribosyl)-5-[(5-phosphoribosylamino)methylideneamino] imidazole-4-carboxamide isomerase"/>
    <property type="match status" value="1"/>
</dbReference>
<comment type="subcellular location">
    <subcellularLocation>
        <location evidence="2 12 14">Cytoplasm</location>
    </subcellularLocation>
</comment>
<dbReference type="PATRIC" id="fig|471514.4.peg.3256"/>
<dbReference type="InterPro" id="IPR006063">
    <property type="entry name" value="HisA_bact_arch"/>
</dbReference>
<keyword evidence="7 12" id="KW-0963">Cytoplasm</keyword>
<reference evidence="15 16" key="1">
    <citation type="submission" date="2015-09" db="EMBL/GenBank/DDBJ databases">
        <title>Draft genome sequence of Alicyclobacillus ferrooxydans DSM 22381.</title>
        <authorList>
            <person name="Hemp J."/>
        </authorList>
    </citation>
    <scope>NUCLEOTIDE SEQUENCE [LARGE SCALE GENOMIC DNA]</scope>
    <source>
        <strain evidence="15 16">TC-34</strain>
    </source>
</reference>
<dbReference type="CDD" id="cd04732">
    <property type="entry name" value="HisA"/>
    <property type="match status" value="1"/>
</dbReference>
<feature type="active site" description="Proton donor" evidence="12">
    <location>
        <position position="137"/>
    </location>
</feature>
<comment type="catalytic activity">
    <reaction evidence="1 12 14">
        <text>1-(5-phospho-beta-D-ribosyl)-5-[(5-phospho-beta-D-ribosylamino)methylideneamino]imidazole-4-carboxamide = 5-[(5-phospho-1-deoxy-D-ribulos-1-ylimino)methylamino]-1-(5-phospho-beta-D-ribosyl)imidazole-4-carboxamide</text>
        <dbReference type="Rhea" id="RHEA:15469"/>
        <dbReference type="ChEBI" id="CHEBI:58435"/>
        <dbReference type="ChEBI" id="CHEBI:58525"/>
        <dbReference type="EC" id="5.3.1.16"/>
    </reaction>
</comment>
<keyword evidence="16" id="KW-1185">Reference proteome</keyword>
<accession>A0A0P9D313</accession>
<dbReference type="InterPro" id="IPR013785">
    <property type="entry name" value="Aldolase_TIM"/>
</dbReference>
<evidence type="ECO:0000256" key="4">
    <source>
        <dbReference type="ARBA" id="ARBA00009667"/>
    </source>
</evidence>
<dbReference type="GO" id="GO:0003949">
    <property type="term" value="F:1-(5-phosphoribosyl)-5-[(5-phosphoribosylamino)methylideneamino]imidazole-4-carboxamide isomerase activity"/>
    <property type="evidence" value="ECO:0007669"/>
    <property type="project" value="UniProtKB-UniRule"/>
</dbReference>
<evidence type="ECO:0000256" key="1">
    <source>
        <dbReference type="ARBA" id="ARBA00000901"/>
    </source>
</evidence>
<evidence type="ECO:0000256" key="2">
    <source>
        <dbReference type="ARBA" id="ARBA00004496"/>
    </source>
</evidence>
<comment type="similarity">
    <text evidence="4 12 13">Belongs to the HisA/HisF family.</text>
</comment>
<gene>
    <name evidence="12" type="primary">hisA</name>
    <name evidence="15" type="ORF">AN477_10065</name>
</gene>